<reference evidence="2" key="1">
    <citation type="journal article" date="2016" name="Genome Announc.">
        <title>Genome Sequence of Ustilaginoidea virens IPU010, a Rice Pathogenic Fungus Causing False Smut.</title>
        <authorList>
            <person name="Kumagai T."/>
            <person name="Ishii T."/>
            <person name="Terai G."/>
            <person name="Umemura M."/>
            <person name="Machida M."/>
            <person name="Asai K."/>
        </authorList>
    </citation>
    <scope>NUCLEOTIDE SEQUENCE [LARGE SCALE GENOMIC DNA]</scope>
    <source>
        <strain evidence="2">IPU010</strain>
    </source>
</reference>
<evidence type="ECO:0000313" key="4">
    <source>
        <dbReference type="Proteomes" id="UP000027002"/>
    </source>
</evidence>
<feature type="compositionally biased region" description="Basic and acidic residues" evidence="1">
    <location>
        <begin position="1013"/>
        <end position="1045"/>
    </location>
</feature>
<evidence type="ECO:0000313" key="3">
    <source>
        <dbReference type="EMBL" id="QUC21317.1"/>
    </source>
</evidence>
<dbReference type="RefSeq" id="XP_042998990.1">
    <property type="nucleotide sequence ID" value="XM_043143057.1"/>
</dbReference>
<feature type="region of interest" description="Disordered" evidence="1">
    <location>
        <begin position="1257"/>
        <end position="1293"/>
    </location>
</feature>
<dbReference type="EMBL" id="CP072756">
    <property type="protein sequence ID" value="QUC21317.1"/>
    <property type="molecule type" value="Genomic_DNA"/>
</dbReference>
<reference evidence="5" key="2">
    <citation type="journal article" date="2016" name="Genome Announc.">
        <title>Genome sequence of Ustilaginoidea virens IPU010, a rice pathogenic fungus causing false smut.</title>
        <authorList>
            <person name="Kumagai T."/>
            <person name="Ishii T."/>
            <person name="Terai G."/>
            <person name="Umemura M."/>
            <person name="Machida M."/>
            <person name="Asai K."/>
        </authorList>
    </citation>
    <scope>NUCLEOTIDE SEQUENCE [LARGE SCALE GENOMIC DNA]</scope>
    <source>
        <strain evidence="5">IPU010</strain>
    </source>
</reference>
<dbReference type="Proteomes" id="UP000027002">
    <property type="component" value="Chromosome 4"/>
</dbReference>
<keyword evidence="4" id="KW-1185">Reference proteome</keyword>
<dbReference type="HOGENOM" id="CLU_006454_0_0_1"/>
<feature type="compositionally biased region" description="Basic residues" evidence="1">
    <location>
        <begin position="1263"/>
        <end position="1274"/>
    </location>
</feature>
<organism evidence="2 5">
    <name type="scientific">Ustilaginoidea virens</name>
    <name type="common">Rice false smut fungus</name>
    <name type="synonym">Villosiclava virens</name>
    <dbReference type="NCBI Taxonomy" id="1159556"/>
    <lineage>
        <taxon>Eukaryota</taxon>
        <taxon>Fungi</taxon>
        <taxon>Dikarya</taxon>
        <taxon>Ascomycota</taxon>
        <taxon>Pezizomycotina</taxon>
        <taxon>Sordariomycetes</taxon>
        <taxon>Hypocreomycetidae</taxon>
        <taxon>Hypocreales</taxon>
        <taxon>Clavicipitaceae</taxon>
        <taxon>Ustilaginoidea</taxon>
    </lineage>
</organism>
<accession>A0A063BYG6</accession>
<evidence type="ECO:0000313" key="2">
    <source>
        <dbReference type="EMBL" id="GAO17330.1"/>
    </source>
</evidence>
<proteinExistence type="predicted"/>
<dbReference type="Proteomes" id="UP000054053">
    <property type="component" value="Unassembled WGS sequence"/>
</dbReference>
<sequence>MAEKQGTESSSTDPNQCVLIPLKLDAFVFNKPVCDGIPPPIPTSGTASAFDAVGAKIAPIEQPNYTFLRLNSSLVQPDIQNPIDLYNSWPAEFNSRFTNLGSEKAIQRRVGVYLHWTLPRLFRSGVAAAGHDAVKSQSFSQARASRGLSNEQKAVDFAPPVFPSVPNRWLVIRHIADETSIFPESARSQVPKFAAWVVESDRMWDLKDLDVDVDLQTDVSPFIAAGDGSNDEDTVSKQAEVFIGKKTPLQEWDELYEPPSAVKEGYVIEFDCVKDKPPQPQAARFLPHFSLLSSSNPLFADYQPHNSNVFSMCDNFEYAKGQFLSRASAHYYVVGWNAKPADDLFTGPLLGNQPQSRKERLNALKLRIKLEDSDGKQMNDDSVGKIFETWLKDEGKTRAVCHGAMYQVDWNSEKKPDIVPADGFCTQLNSTIPLAVGTTPLDALTTYARAHTCLAPPSGLGNGGNGMEDKDPVTVPKLERWITELERHLLSRDDGVESQNQASDFLYNWNFVRADGGQRWNAAGMEKGSDRSGGTPIELIETLRGLNLEQGLLDASLRAMVRLRKDMFSLWWQCVTDPLSGEKENTYKGLVSELEKRFNKLEATMKACDTTIQDKLAVVGQKVKPGAAATFYQQRDPTLLVGGVNSGWQPDYLDKLLVRLDEQTLGSDSDRTIWGDFDKMLASKLPSGAVQSSIKALVSEFLFLGRPDVKPKMDAGEIPTTKTPPLFHDQLSVRSHAETSSAAVLEGPIPPPAPPSAWRDRWNRSQPWFPLFFEWEVEYYHIPFEDWRLSAQGSRSSTLAQLRYGIPGSTKLGKKNDQDLDKNAIQGRALLLPQPSFSLAAKIEQLFAGTPKPILDHKDPGGNYDYLSPEDRESLQKELHQLAFLSAPLAGLTAQLTTVFQGNHIKPNLRDARTGGVEPMVAALRPGAGFNKPQLRIIDIQTDDTPFCNSVKSSTTAYSLFKPATHGQFRFTKINIIDKFGQVIHAIDPTPDEKSRQPVWPCISEWYAPQLKDGPDKHPNVIDTSESKEEISGRNEEKQGIREKPPQCPPGPAPEACEFMQIPPMINQLSRLNSSFVVRSGSEKETKDGEPKTIASTGLGAAIKTPFWRPANEWENPIWGWVLINYANQGIQLFTQDGTFYREVRFGGPKGAQSTPAWLPFRPPSDKALDALAAQQGPSGLKPEVMQLQRLATRLGGDVEFMRAFWKMIVHATENMQPAPEAYAGFTNAALVGRPLALANAGWSLEMAADELVTQATGDQPVKRKLLGPKKKKGEKNGHDCDSDTEEHDPDPSRYAFRVKIGDKQRGFDGLVGVFKCSKSLDPETSPDLGVNMDKLYSDYLSKEEMEEQNSIVPTRPLVLRSHFVDPLSASDSLDFYNRRNEKLSIRSLLLDPFSPIHAYSGILPVRELSLPPWTWQGALSKMKAFFHLGPLVLTKDVPGRFERDRELTSDSPVVKVPDVRKGEGYVNVPALAEGAWVWLQPYYVDKDSGNPTPAEGEVCSVDDGEKEALERYMVLPTAAEDERARFEEGPATTVEGYLMKVGDGKKSSGGGE</sequence>
<dbReference type="STRING" id="1159556.A0A063BYG6"/>
<dbReference type="GeneID" id="66066337"/>
<protein>
    <submittedName>
        <fullName evidence="2">Uncharacterized protein</fullName>
    </submittedName>
</protein>
<reference evidence="3" key="3">
    <citation type="submission" date="2020-03" db="EMBL/GenBank/DDBJ databases">
        <title>A mixture of massive structural variations and highly conserved coding sequences in Ustilaginoidea virens genome.</title>
        <authorList>
            <person name="Zhang K."/>
            <person name="Zhao Z."/>
            <person name="Zhang Z."/>
            <person name="Li Y."/>
            <person name="Hsiang T."/>
            <person name="Sun W."/>
        </authorList>
    </citation>
    <scope>NUCLEOTIDE SEQUENCE</scope>
    <source>
        <strain evidence="3">UV-8b</strain>
    </source>
</reference>
<feature type="region of interest" description="Disordered" evidence="1">
    <location>
        <begin position="1010"/>
        <end position="1053"/>
    </location>
</feature>
<name>A0A063BYG6_USTVR</name>
<evidence type="ECO:0000256" key="1">
    <source>
        <dbReference type="SAM" id="MobiDB-lite"/>
    </source>
</evidence>
<evidence type="ECO:0000313" key="5">
    <source>
        <dbReference type="Proteomes" id="UP000054053"/>
    </source>
</evidence>
<gene>
    <name evidence="3" type="ORF">UV8b_05560</name>
    <name evidence="2" type="ORF">UVI_02044870</name>
</gene>
<dbReference type="OrthoDB" id="2992173at2759"/>
<dbReference type="KEGG" id="uvi:66066337"/>
<dbReference type="EMBL" id="BBTG02000028">
    <property type="protein sequence ID" value="GAO17330.1"/>
    <property type="molecule type" value="Genomic_DNA"/>
</dbReference>